<dbReference type="AlphaFoldDB" id="A0A915ICW9"/>
<sequence>MKPSHEVTLTKVNKHNPTAISQNLMVLSREPDTRNGPTLLLFRLPASATAGMAESGAQQMHSTTCSCSRSSTLHSLELINHTRTVYKNMIIRIEQDFRIIISSQIFMRAGYI</sequence>
<dbReference type="Proteomes" id="UP000887565">
    <property type="component" value="Unplaced"/>
</dbReference>
<evidence type="ECO:0000313" key="1">
    <source>
        <dbReference type="Proteomes" id="UP000887565"/>
    </source>
</evidence>
<reference evidence="2" key="1">
    <citation type="submission" date="2022-11" db="UniProtKB">
        <authorList>
            <consortium name="WormBaseParasite"/>
        </authorList>
    </citation>
    <scope>IDENTIFICATION</scope>
</reference>
<evidence type="ECO:0000313" key="2">
    <source>
        <dbReference type="WBParaSite" id="nRc.2.0.1.t11742-RA"/>
    </source>
</evidence>
<organism evidence="1 2">
    <name type="scientific">Romanomermis culicivorax</name>
    <name type="common">Nematode worm</name>
    <dbReference type="NCBI Taxonomy" id="13658"/>
    <lineage>
        <taxon>Eukaryota</taxon>
        <taxon>Metazoa</taxon>
        <taxon>Ecdysozoa</taxon>
        <taxon>Nematoda</taxon>
        <taxon>Enoplea</taxon>
        <taxon>Dorylaimia</taxon>
        <taxon>Mermithida</taxon>
        <taxon>Mermithoidea</taxon>
        <taxon>Mermithidae</taxon>
        <taxon>Romanomermis</taxon>
    </lineage>
</organism>
<keyword evidence="1" id="KW-1185">Reference proteome</keyword>
<name>A0A915ICW9_ROMCU</name>
<proteinExistence type="predicted"/>
<protein>
    <submittedName>
        <fullName evidence="2">Uncharacterized protein</fullName>
    </submittedName>
</protein>
<accession>A0A915ICW9</accession>
<dbReference type="WBParaSite" id="nRc.2.0.1.t11742-RA">
    <property type="protein sequence ID" value="nRc.2.0.1.t11742-RA"/>
    <property type="gene ID" value="nRc.2.0.1.g11742"/>
</dbReference>